<dbReference type="EMBL" id="PDCK01000043">
    <property type="protein sequence ID" value="PRQ28208.1"/>
    <property type="molecule type" value="Genomic_DNA"/>
</dbReference>
<evidence type="ECO:0000313" key="2">
    <source>
        <dbReference type="EMBL" id="PRQ28208.1"/>
    </source>
</evidence>
<reference evidence="2 3" key="1">
    <citation type="journal article" date="2018" name="Nat. Genet.">
        <title>The Rosa genome provides new insights in the design of modern roses.</title>
        <authorList>
            <person name="Bendahmane M."/>
        </authorList>
    </citation>
    <scope>NUCLEOTIDE SEQUENCE [LARGE SCALE GENOMIC DNA]</scope>
    <source>
        <strain evidence="3">cv. Old Blush</strain>
    </source>
</reference>
<accession>A0A2P6Q1Y4</accession>
<keyword evidence="1" id="KW-0472">Membrane</keyword>
<keyword evidence="1" id="KW-1133">Transmembrane helix</keyword>
<evidence type="ECO:0000313" key="3">
    <source>
        <dbReference type="Proteomes" id="UP000238479"/>
    </source>
</evidence>
<keyword evidence="3" id="KW-1185">Reference proteome</keyword>
<protein>
    <submittedName>
        <fullName evidence="2">Uncharacterized protein</fullName>
    </submittedName>
</protein>
<gene>
    <name evidence="2" type="ORF">RchiOBHm_Chr5g0000541</name>
</gene>
<evidence type="ECO:0000256" key="1">
    <source>
        <dbReference type="SAM" id="Phobius"/>
    </source>
</evidence>
<dbReference type="Proteomes" id="UP000238479">
    <property type="component" value="Chromosome 5"/>
</dbReference>
<dbReference type="Gramene" id="PRQ28208">
    <property type="protein sequence ID" value="PRQ28208"/>
    <property type="gene ID" value="RchiOBHm_Chr5g0000541"/>
</dbReference>
<keyword evidence="1" id="KW-0812">Transmembrane</keyword>
<comment type="caution">
    <text evidence="2">The sequence shown here is derived from an EMBL/GenBank/DDBJ whole genome shotgun (WGS) entry which is preliminary data.</text>
</comment>
<name>A0A2P6Q1Y4_ROSCH</name>
<proteinExistence type="predicted"/>
<dbReference type="AlphaFoldDB" id="A0A2P6Q1Y4"/>
<feature type="transmembrane region" description="Helical" evidence="1">
    <location>
        <begin position="12"/>
        <end position="39"/>
    </location>
</feature>
<sequence>MYQMNACRNALNVILLFICDSPSLLHLIYVCMGCLIWLIRVRELDLIVVLFLFLLNDGGCEK</sequence>
<organism evidence="2 3">
    <name type="scientific">Rosa chinensis</name>
    <name type="common">China rose</name>
    <dbReference type="NCBI Taxonomy" id="74649"/>
    <lineage>
        <taxon>Eukaryota</taxon>
        <taxon>Viridiplantae</taxon>
        <taxon>Streptophyta</taxon>
        <taxon>Embryophyta</taxon>
        <taxon>Tracheophyta</taxon>
        <taxon>Spermatophyta</taxon>
        <taxon>Magnoliopsida</taxon>
        <taxon>eudicotyledons</taxon>
        <taxon>Gunneridae</taxon>
        <taxon>Pentapetalae</taxon>
        <taxon>rosids</taxon>
        <taxon>fabids</taxon>
        <taxon>Rosales</taxon>
        <taxon>Rosaceae</taxon>
        <taxon>Rosoideae</taxon>
        <taxon>Rosoideae incertae sedis</taxon>
        <taxon>Rosa</taxon>
    </lineage>
</organism>